<keyword evidence="3 6" id="KW-0863">Zinc-finger</keyword>
<dbReference type="FunFam" id="3.30.50.10:FF:000007">
    <property type="entry name" value="Nitrogen regulatory AreA, N-terminal"/>
    <property type="match status" value="1"/>
</dbReference>
<evidence type="ECO:0000256" key="2">
    <source>
        <dbReference type="ARBA" id="ARBA00022723"/>
    </source>
</evidence>
<gene>
    <name evidence="9" type="ORF">LCOR_02443.1</name>
</gene>
<evidence type="ECO:0000256" key="6">
    <source>
        <dbReference type="PROSITE-ProRule" id="PRU00094"/>
    </source>
</evidence>
<name>A0A068RM75_9FUNG</name>
<dbReference type="OrthoDB" id="2162994at2759"/>
<feature type="compositionally biased region" description="Polar residues" evidence="7">
    <location>
        <begin position="1"/>
        <end position="14"/>
    </location>
</feature>
<dbReference type="GO" id="GO:0005634">
    <property type="term" value="C:nucleus"/>
    <property type="evidence" value="ECO:0007669"/>
    <property type="project" value="UniProtKB-SubCell"/>
</dbReference>
<protein>
    <recommendedName>
        <fullName evidence="8">GATA-type domain-containing protein</fullName>
    </recommendedName>
</protein>
<dbReference type="GO" id="GO:0000122">
    <property type="term" value="P:negative regulation of transcription by RNA polymerase II"/>
    <property type="evidence" value="ECO:0007669"/>
    <property type="project" value="TreeGrafter"/>
</dbReference>
<dbReference type="GO" id="GO:0008270">
    <property type="term" value="F:zinc ion binding"/>
    <property type="evidence" value="ECO:0007669"/>
    <property type="project" value="UniProtKB-KW"/>
</dbReference>
<dbReference type="Proteomes" id="UP000027586">
    <property type="component" value="Unassembled WGS sequence"/>
</dbReference>
<dbReference type="GO" id="GO:0000981">
    <property type="term" value="F:DNA-binding transcription factor activity, RNA polymerase II-specific"/>
    <property type="evidence" value="ECO:0007669"/>
    <property type="project" value="TreeGrafter"/>
</dbReference>
<keyword evidence="2" id="KW-0479">Metal-binding</keyword>
<evidence type="ECO:0000256" key="3">
    <source>
        <dbReference type="ARBA" id="ARBA00022771"/>
    </source>
</evidence>
<keyword evidence="4" id="KW-0862">Zinc</keyword>
<keyword evidence="5" id="KW-0539">Nucleus</keyword>
<evidence type="ECO:0000256" key="4">
    <source>
        <dbReference type="ARBA" id="ARBA00022833"/>
    </source>
</evidence>
<feature type="region of interest" description="Disordered" evidence="7">
    <location>
        <begin position="1"/>
        <end position="25"/>
    </location>
</feature>
<evidence type="ECO:0000256" key="7">
    <source>
        <dbReference type="SAM" id="MobiDB-lite"/>
    </source>
</evidence>
<evidence type="ECO:0000256" key="1">
    <source>
        <dbReference type="ARBA" id="ARBA00004123"/>
    </source>
</evidence>
<organism evidence="9 10">
    <name type="scientific">Lichtheimia corymbifera JMRC:FSU:9682</name>
    <dbReference type="NCBI Taxonomy" id="1263082"/>
    <lineage>
        <taxon>Eukaryota</taxon>
        <taxon>Fungi</taxon>
        <taxon>Fungi incertae sedis</taxon>
        <taxon>Mucoromycota</taxon>
        <taxon>Mucoromycotina</taxon>
        <taxon>Mucoromycetes</taxon>
        <taxon>Mucorales</taxon>
        <taxon>Lichtheimiaceae</taxon>
        <taxon>Lichtheimia</taxon>
    </lineage>
</organism>
<dbReference type="PROSITE" id="PS50114">
    <property type="entry name" value="GATA_ZN_FINGER_2"/>
    <property type="match status" value="1"/>
</dbReference>
<evidence type="ECO:0000313" key="10">
    <source>
        <dbReference type="Proteomes" id="UP000027586"/>
    </source>
</evidence>
<dbReference type="PANTHER" id="PTHR10071">
    <property type="entry name" value="TRANSCRIPTION FACTOR GATA FAMILY MEMBER"/>
    <property type="match status" value="1"/>
</dbReference>
<keyword evidence="10" id="KW-1185">Reference proteome</keyword>
<feature type="region of interest" description="Disordered" evidence="7">
    <location>
        <begin position="190"/>
        <end position="299"/>
    </location>
</feature>
<dbReference type="Pfam" id="PF00320">
    <property type="entry name" value="GATA"/>
    <property type="match status" value="1"/>
</dbReference>
<evidence type="ECO:0000313" key="9">
    <source>
        <dbReference type="EMBL" id="CDH50742.1"/>
    </source>
</evidence>
<dbReference type="SMART" id="SM00401">
    <property type="entry name" value="ZnF_GATA"/>
    <property type="match status" value="1"/>
</dbReference>
<dbReference type="AlphaFoldDB" id="A0A068RM75"/>
<dbReference type="PRINTS" id="PR00619">
    <property type="entry name" value="GATAZNFINGER"/>
</dbReference>
<feature type="compositionally biased region" description="Low complexity" evidence="7">
    <location>
        <begin position="359"/>
        <end position="376"/>
    </location>
</feature>
<accession>A0A068RM75</accession>
<feature type="compositionally biased region" description="Acidic residues" evidence="7">
    <location>
        <begin position="229"/>
        <end position="250"/>
    </location>
</feature>
<dbReference type="PROSITE" id="PS00344">
    <property type="entry name" value="GATA_ZN_FINGER_1"/>
    <property type="match status" value="1"/>
</dbReference>
<feature type="compositionally biased region" description="Low complexity" evidence="7">
    <location>
        <begin position="201"/>
        <end position="221"/>
    </location>
</feature>
<evidence type="ECO:0000259" key="8">
    <source>
        <dbReference type="PROSITE" id="PS50114"/>
    </source>
</evidence>
<dbReference type="GO" id="GO:0000978">
    <property type="term" value="F:RNA polymerase II cis-regulatory region sequence-specific DNA binding"/>
    <property type="evidence" value="ECO:0007669"/>
    <property type="project" value="TreeGrafter"/>
</dbReference>
<dbReference type="EMBL" id="CBTN010000007">
    <property type="protein sequence ID" value="CDH50742.1"/>
    <property type="molecule type" value="Genomic_DNA"/>
</dbReference>
<dbReference type="GO" id="GO:0045944">
    <property type="term" value="P:positive regulation of transcription by RNA polymerase II"/>
    <property type="evidence" value="ECO:0007669"/>
    <property type="project" value="TreeGrafter"/>
</dbReference>
<dbReference type="InterPro" id="IPR013088">
    <property type="entry name" value="Znf_NHR/GATA"/>
</dbReference>
<dbReference type="CDD" id="cd00202">
    <property type="entry name" value="ZnF_GATA"/>
    <property type="match status" value="1"/>
</dbReference>
<feature type="domain" description="GATA-type" evidence="8">
    <location>
        <begin position="304"/>
        <end position="351"/>
    </location>
</feature>
<dbReference type="InterPro" id="IPR000679">
    <property type="entry name" value="Znf_GATA"/>
</dbReference>
<feature type="compositionally biased region" description="Basic residues" evidence="7">
    <location>
        <begin position="271"/>
        <end position="287"/>
    </location>
</feature>
<dbReference type="InterPro" id="IPR039355">
    <property type="entry name" value="Transcription_factor_GATA"/>
</dbReference>
<evidence type="ECO:0000256" key="5">
    <source>
        <dbReference type="ARBA" id="ARBA00023242"/>
    </source>
</evidence>
<dbReference type="PANTHER" id="PTHR10071:SF281">
    <property type="entry name" value="BOX A-BINDING FACTOR-RELATED"/>
    <property type="match status" value="1"/>
</dbReference>
<dbReference type="VEuPathDB" id="FungiDB:LCOR_02443.1"/>
<feature type="region of interest" description="Disordered" evidence="7">
    <location>
        <begin position="350"/>
        <end position="383"/>
    </location>
</feature>
<comment type="subcellular location">
    <subcellularLocation>
        <location evidence="1">Nucleus</location>
    </subcellularLocation>
</comment>
<sequence>MHSQVHYPFQQQPHPVSFPGAASSSGEPMMTDIEQLFLNGLVSGTASDLTLGYSHHYHPFSEHPIGMAGIPLPMTPNSSEYMTLQTSTPFNEEWNTITKQDHDTTTAWMYHHNNNPNDTLLLGEPVIMSGGNGSCEVDNNNHTLHDNDFSQFLHIHPSHILSTSALQQESQENMSNDDDAFINQLISAEEDFTPSTPPPSITTTSTASTSTEVVAAADVAVKQAIPDKNDEDETSEEEENEEEDDKDNDPDWLLTTQHTKRHVRSSLSSSHQKKNTKRTSPGSRKKATPAPPLLPNHPDGIVCCTNCETTNTPLWRRNPKGEPLCNACGLFLKLHGMVRPLSLKTDVIKKRNRSRGGKSRSTLSSSSSSRRAQPRTSSRKQRR</sequence>
<dbReference type="SUPFAM" id="SSF57716">
    <property type="entry name" value="Glucocorticoid receptor-like (DNA-binding domain)"/>
    <property type="match status" value="1"/>
</dbReference>
<reference evidence="9" key="1">
    <citation type="submission" date="2013-08" db="EMBL/GenBank/DDBJ databases">
        <title>Gene expansion shapes genome architecture in the human pathogen Lichtheimia corymbifera: an evolutionary genomics analysis in the ancient terrestrial Mucorales (Mucoromycotina).</title>
        <authorList>
            <person name="Schwartze V.U."/>
            <person name="Winter S."/>
            <person name="Shelest E."/>
            <person name="Marcet-Houben M."/>
            <person name="Horn F."/>
            <person name="Wehner S."/>
            <person name="Hoffmann K."/>
            <person name="Riege K."/>
            <person name="Sammeth M."/>
            <person name="Nowrousian M."/>
            <person name="Valiante V."/>
            <person name="Linde J."/>
            <person name="Jacobsen I.D."/>
            <person name="Marz M."/>
            <person name="Brakhage A.A."/>
            <person name="Gabaldon T."/>
            <person name="Bocker S."/>
            <person name="Voigt K."/>
        </authorList>
    </citation>
    <scope>NUCLEOTIDE SEQUENCE [LARGE SCALE GENOMIC DNA]</scope>
    <source>
        <strain evidence="9">FSU 9682</strain>
    </source>
</reference>
<comment type="caution">
    <text evidence="9">The sequence shown here is derived from an EMBL/GenBank/DDBJ whole genome shotgun (WGS) entry which is preliminary data.</text>
</comment>
<dbReference type="STRING" id="1263082.A0A068RM75"/>
<proteinExistence type="predicted"/>
<dbReference type="Gene3D" id="3.30.50.10">
    <property type="entry name" value="Erythroid Transcription Factor GATA-1, subunit A"/>
    <property type="match status" value="1"/>
</dbReference>